<feature type="transmembrane region" description="Helical" evidence="1">
    <location>
        <begin position="116"/>
        <end position="133"/>
    </location>
</feature>
<evidence type="ECO:0000313" key="3">
    <source>
        <dbReference type="EMBL" id="TDP72494.1"/>
    </source>
</evidence>
<feature type="transmembrane region" description="Helical" evidence="1">
    <location>
        <begin position="252"/>
        <end position="270"/>
    </location>
</feature>
<name>A0A4V3CTJ0_9BURK</name>
<organism evidence="3 4">
    <name type="scientific">Roseateles toxinivorans</name>
    <dbReference type="NCBI Taxonomy" id="270368"/>
    <lineage>
        <taxon>Bacteria</taxon>
        <taxon>Pseudomonadati</taxon>
        <taxon>Pseudomonadota</taxon>
        <taxon>Betaproteobacteria</taxon>
        <taxon>Burkholderiales</taxon>
        <taxon>Sphaerotilaceae</taxon>
        <taxon>Roseateles</taxon>
    </lineage>
</organism>
<dbReference type="Pfam" id="PF14345">
    <property type="entry name" value="GDYXXLXY"/>
    <property type="match status" value="1"/>
</dbReference>
<reference evidence="3 4" key="1">
    <citation type="submission" date="2019-03" db="EMBL/GenBank/DDBJ databases">
        <title>Genomic Encyclopedia of Type Strains, Phase IV (KMG-IV): sequencing the most valuable type-strain genomes for metagenomic binning, comparative biology and taxonomic classification.</title>
        <authorList>
            <person name="Goeker M."/>
        </authorList>
    </citation>
    <scope>NUCLEOTIDE SEQUENCE [LARGE SCALE GENOMIC DNA]</scope>
    <source>
        <strain evidence="3 4">DSM 16998</strain>
    </source>
</reference>
<comment type="caution">
    <text evidence="3">The sequence shown here is derived from an EMBL/GenBank/DDBJ whole genome shotgun (WGS) entry which is preliminary data.</text>
</comment>
<evidence type="ECO:0000256" key="1">
    <source>
        <dbReference type="SAM" id="Phobius"/>
    </source>
</evidence>
<proteinExistence type="predicted"/>
<evidence type="ECO:0000313" key="4">
    <source>
        <dbReference type="Proteomes" id="UP000295361"/>
    </source>
</evidence>
<dbReference type="EMBL" id="SNXS01000002">
    <property type="protein sequence ID" value="TDP72494.1"/>
    <property type="molecule type" value="Genomic_DNA"/>
</dbReference>
<feature type="transmembrane region" description="Helical" evidence="1">
    <location>
        <begin position="207"/>
        <end position="232"/>
    </location>
</feature>
<feature type="transmembrane region" description="Helical" evidence="1">
    <location>
        <begin position="93"/>
        <end position="110"/>
    </location>
</feature>
<dbReference type="Proteomes" id="UP000295361">
    <property type="component" value="Unassembled WGS sequence"/>
</dbReference>
<evidence type="ECO:0000259" key="2">
    <source>
        <dbReference type="Pfam" id="PF14351"/>
    </source>
</evidence>
<accession>A0A4V3CTJ0</accession>
<dbReference type="AlphaFoldDB" id="A0A4V3CTJ0"/>
<feature type="transmembrane region" description="Helical" evidence="1">
    <location>
        <begin position="339"/>
        <end position="359"/>
    </location>
</feature>
<dbReference type="RefSeq" id="WP_133699954.1">
    <property type="nucleotide sequence ID" value="NZ_SNXS01000002.1"/>
</dbReference>
<dbReference type="InParanoid" id="A0A4V3CTJ0"/>
<feature type="transmembrane region" description="Helical" evidence="1">
    <location>
        <begin position="33"/>
        <end position="57"/>
    </location>
</feature>
<sequence length="540" mass="57582">MKTAEQTLLAARQSGLLPADAMLPAQDERPWPVLLLTAVGAWFAAVPLMIMIGMLLGDVLRRGVGPYFVGVLVLLAAVVVMRSRDLPLFVEQLAVPALLVGGGMLVVGLYRDLSTSLASLLMLAVTLGVAWAIPKTWLRVLLGAAAAALLGLVLMPLRWNMWRADIVVPWLVLHALLLAWGAALWLQQQHLLRGRLAREAALLEALAAGWLLLVLAGLAWLSGMSFMVGGSMGELSREVVNNLTPRLKGEGLTMQAGSVLMALAATWLAVRAWAGLMGWLPLAVAAVLAGLGWFVPALGGVLLAAAVCCTTQRWRLASAAAFVAAWVLGSFYYQLQWPLATKALVLAGAGGLLGALAWLAPAWRASRVDHGGPARPGPAAWAMLAGGLLTLLVANGAIWQKQDLIARGRPVFVALAPVDPRSLMQGDFMRLNFGGAGFDETPLLQALGSARPKVVARIDARGVATVLRGRQPEHALAADELLIELTPKDGRWILVADAWFFREGDGERWAQARFGEFRVQPDGRALLVGMADADLKPIKP</sequence>
<feature type="domain" description="DUF4401" evidence="2">
    <location>
        <begin position="30"/>
        <end position="359"/>
    </location>
</feature>
<keyword evidence="1" id="KW-0812">Transmembrane</keyword>
<dbReference type="InterPro" id="IPR025513">
    <property type="entry name" value="DUF4401"/>
</dbReference>
<feature type="transmembrane region" description="Helical" evidence="1">
    <location>
        <begin position="379"/>
        <end position="399"/>
    </location>
</feature>
<feature type="transmembrane region" description="Helical" evidence="1">
    <location>
        <begin position="167"/>
        <end position="186"/>
    </location>
</feature>
<protein>
    <submittedName>
        <fullName evidence="3">Putative membrane-anchored protein</fullName>
    </submittedName>
</protein>
<feature type="transmembrane region" description="Helical" evidence="1">
    <location>
        <begin position="313"/>
        <end position="332"/>
    </location>
</feature>
<gene>
    <name evidence="3" type="ORF">DES47_102239</name>
</gene>
<keyword evidence="1" id="KW-1133">Transmembrane helix</keyword>
<keyword evidence="1" id="KW-0472">Membrane</keyword>
<keyword evidence="4" id="KW-1185">Reference proteome</keyword>
<dbReference type="Pfam" id="PF14351">
    <property type="entry name" value="DUF4401"/>
    <property type="match status" value="1"/>
</dbReference>
<feature type="transmembrane region" description="Helical" evidence="1">
    <location>
        <begin position="282"/>
        <end position="307"/>
    </location>
</feature>
<dbReference type="InterPro" id="IPR025833">
    <property type="entry name" value="GDYXXLXY"/>
</dbReference>
<feature type="transmembrane region" description="Helical" evidence="1">
    <location>
        <begin position="140"/>
        <end position="161"/>
    </location>
</feature>
<feature type="transmembrane region" description="Helical" evidence="1">
    <location>
        <begin position="63"/>
        <end position="81"/>
    </location>
</feature>
<dbReference type="OrthoDB" id="4868247at2"/>